<organism evidence="1 2">
    <name type="scientific">Fusarium decemcellulare</name>
    <dbReference type="NCBI Taxonomy" id="57161"/>
    <lineage>
        <taxon>Eukaryota</taxon>
        <taxon>Fungi</taxon>
        <taxon>Dikarya</taxon>
        <taxon>Ascomycota</taxon>
        <taxon>Pezizomycotina</taxon>
        <taxon>Sordariomycetes</taxon>
        <taxon>Hypocreomycetidae</taxon>
        <taxon>Hypocreales</taxon>
        <taxon>Nectriaceae</taxon>
        <taxon>Fusarium</taxon>
        <taxon>Fusarium decemcellulare species complex</taxon>
    </lineage>
</organism>
<sequence length="1503" mass="165803">MVMGDFDQSGSSVDVVVEIGPHTALRGPIRQILELPEFTGVQLPYYGSLSRNSDARDTMQTLAANLMKEGWLPHMDPLNFPWGRDSDVKVLSDLPSYTWNHQTRHWVEPRFNRALRERDQEPHDLIGSLVLGTDLGCPSWRHILRLSSSPWLRDHVVQSNVLYPGAGFVCLAIEAAAQIVSMNTMEPVTGPTRDRKVSGYRLRDVDILQALLVPDNSEGTEVQTKIRPADDKEIGLKGWMHFEVKSVTADNHWTLHARGSLCVEYGDTSSTGRTKLDELVPVMPSTATRIAPDDMFASFRSVGIEHGPAFQNLKTIVQSQTDQRSITTLVVADAAGSPDVPRKLVIHPTTLDSIVQAAYTALPKAGYFQESPRVPRKIRNLWISNSISHDTGHMFNACSQVNDADSQSFEADIRLFNAGNDTNGPVLEIQGLLLQSLGQAIDPRNKKPWEREVCNGVEWDIDMGLVSYASLREIERDLRHVGSHERLASDLKPVCLYFIEACLKKLTTAEVSRLSGHFVKFYKWMQDQARLASAGKLSTASNEWLSYSADERARRVKLASMESVVGEMVCHLGPYLADMVRGEKAPLELMVQDRLLYRYYEEAPNLKRCFNQTSRLLRKIVHKNPRARILEIGAGTGSVTRHALEVLGTTQSGGPLAGLYHYTDVSMGFFEAAKSEFSAWNEILAFDKLDIEQDPGTQGFALESYDIVIACEVLHATKSISRTMANVRSLMKPGGSLLLVETTQDQIDIQFVFGLLPGWWLSEESNRQTSPSLDVPSWDQALKNAGFTGVEVAINDCEDASTYAFSTILSRVPPATTHTELMSEEIVLVVDSEAIPPQDWVTSLARSLDSVGSSPEVHVFDSPAVTEATCRGKVCVFLGEVHRNVLFEMSSTTLERLKILVANCAGLVWITVGGAVNCENPCSALATGFVRSLRNEYVGRRFMTLDLDPTASAWSSTSCQAISQVLKHAFSENDIGILDTPLVEFEYAERAGAVLTPRYLKDATRNEIVSPDRQYQSSPGEIATELFHQQGRPLRLQVGTRGLLDTLVFDDDRQAITSDTPLPGSLVEIQVYAYGLNFRDVMVAMGQLEDKVMGIECAGIITRVGQLAASHGHVVGDRVFCLLRGPFGSRVHTEWWNVVPMPDGLSFEEAASMPMIFTTAYVALVDVAHLQRGQSILVHAAAGGVGQAAIQLAQWLGANIYATVGTPEKRKLIRHKYGIPDHQIFNSRDTSFGTSVLNATGGRGVDMVLNSLAGPLLQEGFNVVAPFGHFVEIGKRDLEQNNLLEMRPFARHVSFSALDILNMTSGRGDDIRRVLTEIARLTTRRVITPIDPITSFPISDITKAFRLMQTGKHTGKVVVSTGTQDMVSVQHHRKTVQLSPNASYLLVGGLGGIGRCIASWLVQVGAKSIILLSRSAGASEKDRMFVQDLSRTGCKIKPLSCDVSKGDDLQRALQICKDDGLPAIRGVIQAAMVLQVSVLRWNWHACNEASHPLTTLRILFWSR</sequence>
<reference evidence="1" key="1">
    <citation type="submission" date="2022-08" db="EMBL/GenBank/DDBJ databases">
        <title>Genome Sequence of Fusarium decemcellulare.</title>
        <authorList>
            <person name="Buettner E."/>
        </authorList>
    </citation>
    <scope>NUCLEOTIDE SEQUENCE</scope>
    <source>
        <strain evidence="1">Babe19</strain>
    </source>
</reference>
<dbReference type="EMBL" id="JANRMS010003018">
    <property type="protein sequence ID" value="KAJ3519981.1"/>
    <property type="molecule type" value="Genomic_DNA"/>
</dbReference>
<proteinExistence type="predicted"/>
<comment type="caution">
    <text evidence="1">The sequence shown here is derived from an EMBL/GenBank/DDBJ whole genome shotgun (WGS) entry which is preliminary data.</text>
</comment>
<protein>
    <submittedName>
        <fullName evidence="1">Uncharacterized protein</fullName>
    </submittedName>
</protein>
<accession>A0ACC1RLK4</accession>
<evidence type="ECO:0000313" key="1">
    <source>
        <dbReference type="EMBL" id="KAJ3519981.1"/>
    </source>
</evidence>
<name>A0ACC1RLK4_9HYPO</name>
<dbReference type="Proteomes" id="UP001148629">
    <property type="component" value="Unassembled WGS sequence"/>
</dbReference>
<keyword evidence="2" id="KW-1185">Reference proteome</keyword>
<evidence type="ECO:0000313" key="2">
    <source>
        <dbReference type="Proteomes" id="UP001148629"/>
    </source>
</evidence>
<gene>
    <name evidence="1" type="ORF">NM208_g13910</name>
</gene>